<keyword evidence="1" id="KW-0472">Membrane</keyword>
<comment type="caution">
    <text evidence="2">The sequence shown here is derived from an EMBL/GenBank/DDBJ whole genome shotgun (WGS) entry which is preliminary data.</text>
</comment>
<name>A0A0F9H3N3_9ZZZZ</name>
<organism evidence="2">
    <name type="scientific">marine sediment metagenome</name>
    <dbReference type="NCBI Taxonomy" id="412755"/>
    <lineage>
        <taxon>unclassified sequences</taxon>
        <taxon>metagenomes</taxon>
        <taxon>ecological metagenomes</taxon>
    </lineage>
</organism>
<feature type="transmembrane region" description="Helical" evidence="1">
    <location>
        <begin position="114"/>
        <end position="133"/>
    </location>
</feature>
<evidence type="ECO:0000256" key="1">
    <source>
        <dbReference type="SAM" id="Phobius"/>
    </source>
</evidence>
<keyword evidence="1" id="KW-0812">Transmembrane</keyword>
<accession>A0A0F9H3N3</accession>
<proteinExistence type="predicted"/>
<keyword evidence="1" id="KW-1133">Transmembrane helix</keyword>
<gene>
    <name evidence="2" type="ORF">LCGC14_2110470</name>
</gene>
<sequence>MIGVVFVGYGFSEGEKISQTFLLDTEQTESLDLRLQDSGIGFYKISVPDLGDSVFIQIVDSQHNVLADKKIETKTAINYFDFENSNVYTIKVTNLSDHQISVQIEFGDTNLSQIRYPGIVLYVGVILLMISGYRRLKNYKIAQPDENSS</sequence>
<protein>
    <recommendedName>
        <fullName evidence="3">GOLD domain-containing protein</fullName>
    </recommendedName>
</protein>
<evidence type="ECO:0008006" key="3">
    <source>
        <dbReference type="Google" id="ProtNLM"/>
    </source>
</evidence>
<reference evidence="2" key="1">
    <citation type="journal article" date="2015" name="Nature">
        <title>Complex archaea that bridge the gap between prokaryotes and eukaryotes.</title>
        <authorList>
            <person name="Spang A."/>
            <person name="Saw J.H."/>
            <person name="Jorgensen S.L."/>
            <person name="Zaremba-Niedzwiedzka K."/>
            <person name="Martijn J."/>
            <person name="Lind A.E."/>
            <person name="van Eijk R."/>
            <person name="Schleper C."/>
            <person name="Guy L."/>
            <person name="Ettema T.J."/>
        </authorList>
    </citation>
    <scope>NUCLEOTIDE SEQUENCE</scope>
</reference>
<dbReference type="EMBL" id="LAZR01026073">
    <property type="protein sequence ID" value="KKL69882.1"/>
    <property type="molecule type" value="Genomic_DNA"/>
</dbReference>
<evidence type="ECO:0000313" key="2">
    <source>
        <dbReference type="EMBL" id="KKL69882.1"/>
    </source>
</evidence>
<dbReference type="AlphaFoldDB" id="A0A0F9H3N3"/>